<evidence type="ECO:0000256" key="8">
    <source>
        <dbReference type="SAM" id="MobiDB-lite"/>
    </source>
</evidence>
<dbReference type="SUPFAM" id="SSF46689">
    <property type="entry name" value="Homeodomain-like"/>
    <property type="match status" value="1"/>
</dbReference>
<dbReference type="Pfam" id="PF00046">
    <property type="entry name" value="Homeodomain"/>
    <property type="match status" value="1"/>
</dbReference>
<feature type="compositionally biased region" description="Polar residues" evidence="8">
    <location>
        <begin position="319"/>
        <end position="333"/>
    </location>
</feature>
<dbReference type="PANTHER" id="PTHR24341">
    <property type="entry name" value="HOMEOBOX PROTEIN ENGRAILED"/>
    <property type="match status" value="1"/>
</dbReference>
<evidence type="ECO:0000256" key="1">
    <source>
        <dbReference type="ARBA" id="ARBA00004123"/>
    </source>
</evidence>
<dbReference type="CDD" id="cd00086">
    <property type="entry name" value="homeodomain"/>
    <property type="match status" value="1"/>
</dbReference>
<comment type="similarity">
    <text evidence="2">Belongs to the engrailed homeobox family.</text>
</comment>
<feature type="compositionally biased region" description="Polar residues" evidence="8">
    <location>
        <begin position="771"/>
        <end position="799"/>
    </location>
</feature>
<evidence type="ECO:0000256" key="3">
    <source>
        <dbReference type="ARBA" id="ARBA00023125"/>
    </source>
</evidence>
<comment type="subcellular location">
    <subcellularLocation>
        <location evidence="1 6 7">Nucleus</location>
    </subcellularLocation>
</comment>
<feature type="domain" description="Homeobox" evidence="9">
    <location>
        <begin position="52"/>
        <end position="112"/>
    </location>
</feature>
<proteinExistence type="inferred from homology"/>
<evidence type="ECO:0000256" key="5">
    <source>
        <dbReference type="ARBA" id="ARBA00023242"/>
    </source>
</evidence>
<evidence type="ECO:0000259" key="9">
    <source>
        <dbReference type="PROSITE" id="PS50071"/>
    </source>
</evidence>
<feature type="region of interest" description="Disordered" evidence="8">
    <location>
        <begin position="1"/>
        <end position="59"/>
    </location>
</feature>
<organism evidence="10 11">
    <name type="scientific">Viridothelium virens</name>
    <name type="common">Speckled blister lichen</name>
    <name type="synonym">Trypethelium virens</name>
    <dbReference type="NCBI Taxonomy" id="1048519"/>
    <lineage>
        <taxon>Eukaryota</taxon>
        <taxon>Fungi</taxon>
        <taxon>Dikarya</taxon>
        <taxon>Ascomycota</taxon>
        <taxon>Pezizomycotina</taxon>
        <taxon>Dothideomycetes</taxon>
        <taxon>Dothideomycetes incertae sedis</taxon>
        <taxon>Trypetheliales</taxon>
        <taxon>Trypetheliaceae</taxon>
        <taxon>Viridothelium</taxon>
    </lineage>
</organism>
<keyword evidence="11" id="KW-1185">Reference proteome</keyword>
<dbReference type="InterPro" id="IPR050720">
    <property type="entry name" value="Engrailed_Homeobox_TFs"/>
</dbReference>
<keyword evidence="5 6" id="KW-0539">Nucleus</keyword>
<evidence type="ECO:0000256" key="7">
    <source>
        <dbReference type="RuleBase" id="RU000682"/>
    </source>
</evidence>
<dbReference type="Gene3D" id="1.10.10.60">
    <property type="entry name" value="Homeodomain-like"/>
    <property type="match status" value="1"/>
</dbReference>
<feature type="region of interest" description="Disordered" evidence="8">
    <location>
        <begin position="581"/>
        <end position="600"/>
    </location>
</feature>
<evidence type="ECO:0000313" key="10">
    <source>
        <dbReference type="EMBL" id="KAF2229212.1"/>
    </source>
</evidence>
<dbReference type="PANTHER" id="PTHR24341:SF6">
    <property type="entry name" value="HOMEOBOX PROTEIN INVECTED"/>
    <property type="match status" value="1"/>
</dbReference>
<dbReference type="AlphaFoldDB" id="A0A6A6GTV7"/>
<dbReference type="OrthoDB" id="6159439at2759"/>
<protein>
    <recommendedName>
        <fullName evidence="9">Homeobox domain-containing protein</fullName>
    </recommendedName>
</protein>
<reference evidence="10" key="1">
    <citation type="journal article" date="2020" name="Stud. Mycol.">
        <title>101 Dothideomycetes genomes: a test case for predicting lifestyles and emergence of pathogens.</title>
        <authorList>
            <person name="Haridas S."/>
            <person name="Albert R."/>
            <person name="Binder M."/>
            <person name="Bloem J."/>
            <person name="Labutti K."/>
            <person name="Salamov A."/>
            <person name="Andreopoulos B."/>
            <person name="Baker S."/>
            <person name="Barry K."/>
            <person name="Bills G."/>
            <person name="Bluhm B."/>
            <person name="Cannon C."/>
            <person name="Castanera R."/>
            <person name="Culley D."/>
            <person name="Daum C."/>
            <person name="Ezra D."/>
            <person name="Gonzalez J."/>
            <person name="Henrissat B."/>
            <person name="Kuo A."/>
            <person name="Liang C."/>
            <person name="Lipzen A."/>
            <person name="Lutzoni F."/>
            <person name="Magnuson J."/>
            <person name="Mondo S."/>
            <person name="Nolan M."/>
            <person name="Ohm R."/>
            <person name="Pangilinan J."/>
            <person name="Park H.-J."/>
            <person name="Ramirez L."/>
            <person name="Alfaro M."/>
            <person name="Sun H."/>
            <person name="Tritt A."/>
            <person name="Yoshinaga Y."/>
            <person name="Zwiers L.-H."/>
            <person name="Turgeon B."/>
            <person name="Goodwin S."/>
            <person name="Spatafora J."/>
            <person name="Crous P."/>
            <person name="Grigoriev I."/>
        </authorList>
    </citation>
    <scope>NUCLEOTIDE SEQUENCE</scope>
    <source>
        <strain evidence="10">Tuck. ex Michener</strain>
    </source>
</reference>
<sequence>MTTHEFSINPVHQFGAEGASPDNFQFHHSTPTTSSHTPDSTQRGVMQQAFGPPGGEVKPRLTKEQTDVLEANFRANPKPNTQTKREFASDLKVPLDKVNNWFQNRRAKVKQDLKKAQGMGIAAFAHGNIQDYGQMTPEQYKQYAQMLASHAFISQDHSEPHPSMFPANVPSSAAAESQIPVDQNMVLSSNDMSSAFGMTGFDTSMDNAQQGPAFSFSQADQYQLPGHALMNGSAHMDQPAAYASNMDPFVGSEYGMQLQAARSDSITSADYQQATTQQAGHGFPAIDTSSVQGPFRSGSEMSAVDSVFTGWSSEKHGSLSVSPHDQGQGQFENPNGIPRHNRMVSQPNEHFGLFTSMNNGDNPNGTPDSFVGNRMIHQRTFSSPVISVSAAPDCEPQFPADQPLAFPEEAFARRGSSTTELADSMGNVDIDPEHHQMNGFRKPNGPSSLALRRQKRPAALGDPAALRSMSYCGPLTSSPSQNLAPDSRLRRIKSTAGLPNGVVSGRVQKAASSQRSPVHFSFAESGSSPKFSAQIADYSSVTTPGDPPSTASAAPPTPLTPQDAPPRFPAWQNQRTATFHPQIQGQNPGYEGTSEFSPQLASPPTTPMYGGQLARARAPFIPEDTPPQSAPAQQQCFPRAPFVPTSNSSPDAMALYAFPDMPNMVNNVQRRPSLPETNPFSSVDTHVPFPVPLPMINQDGQLGLDYPLQWAQGVPDQSQLHEMQFQHQTFMGRHPSSSSTSSAPVPQKPMGELNVSMWQPPNPVAPADQQPKGQDNQTKNFTFQNTGPENYEKQSSTSS</sequence>
<evidence type="ECO:0000256" key="4">
    <source>
        <dbReference type="ARBA" id="ARBA00023155"/>
    </source>
</evidence>
<dbReference type="InterPro" id="IPR001356">
    <property type="entry name" value="HD"/>
</dbReference>
<feature type="region of interest" description="Disordered" evidence="8">
    <location>
        <begin position="315"/>
        <end position="334"/>
    </location>
</feature>
<accession>A0A6A6GTV7</accession>
<keyword evidence="3 6" id="KW-0238">DNA-binding</keyword>
<dbReference type="GO" id="GO:0000981">
    <property type="term" value="F:DNA-binding transcription factor activity, RNA polymerase II-specific"/>
    <property type="evidence" value="ECO:0007669"/>
    <property type="project" value="InterPro"/>
</dbReference>
<dbReference type="SMART" id="SM00389">
    <property type="entry name" value="HOX"/>
    <property type="match status" value="1"/>
</dbReference>
<gene>
    <name evidence="10" type="ORF">EV356DRAFT_537424</name>
</gene>
<name>A0A6A6GTV7_VIRVR</name>
<keyword evidence="4 6" id="KW-0371">Homeobox</keyword>
<feature type="DNA-binding region" description="Homeobox" evidence="6">
    <location>
        <begin position="54"/>
        <end position="113"/>
    </location>
</feature>
<feature type="region of interest" description="Disordered" evidence="8">
    <location>
        <begin position="495"/>
        <end position="569"/>
    </location>
</feature>
<dbReference type="PROSITE" id="PS50071">
    <property type="entry name" value="HOMEOBOX_2"/>
    <property type="match status" value="1"/>
</dbReference>
<dbReference type="InterPro" id="IPR009057">
    <property type="entry name" value="Homeodomain-like_sf"/>
</dbReference>
<dbReference type="InterPro" id="IPR017970">
    <property type="entry name" value="Homeobox_CS"/>
</dbReference>
<dbReference type="PROSITE" id="PS00027">
    <property type="entry name" value="HOMEOBOX_1"/>
    <property type="match status" value="1"/>
</dbReference>
<dbReference type="GO" id="GO:0016586">
    <property type="term" value="C:RSC-type complex"/>
    <property type="evidence" value="ECO:0007669"/>
    <property type="project" value="TreeGrafter"/>
</dbReference>
<dbReference type="GO" id="GO:0003677">
    <property type="term" value="F:DNA binding"/>
    <property type="evidence" value="ECO:0007669"/>
    <property type="project" value="UniProtKB-UniRule"/>
</dbReference>
<feature type="compositionally biased region" description="Pro residues" evidence="8">
    <location>
        <begin position="555"/>
        <end position="568"/>
    </location>
</feature>
<evidence type="ECO:0000256" key="2">
    <source>
        <dbReference type="ARBA" id="ARBA00010896"/>
    </source>
</evidence>
<feature type="compositionally biased region" description="Low complexity" evidence="8">
    <location>
        <begin position="27"/>
        <end position="41"/>
    </location>
</feature>
<dbReference type="Proteomes" id="UP000800092">
    <property type="component" value="Unassembled WGS sequence"/>
</dbReference>
<evidence type="ECO:0000256" key="6">
    <source>
        <dbReference type="PROSITE-ProRule" id="PRU00108"/>
    </source>
</evidence>
<feature type="region of interest" description="Disordered" evidence="8">
    <location>
        <begin position="729"/>
        <end position="799"/>
    </location>
</feature>
<feature type="compositionally biased region" description="Low complexity" evidence="8">
    <location>
        <begin position="542"/>
        <end position="554"/>
    </location>
</feature>
<dbReference type="EMBL" id="ML991871">
    <property type="protein sequence ID" value="KAF2229212.1"/>
    <property type="molecule type" value="Genomic_DNA"/>
</dbReference>
<feature type="compositionally biased region" description="Polar residues" evidence="8">
    <location>
        <begin position="524"/>
        <end position="541"/>
    </location>
</feature>
<evidence type="ECO:0000313" key="11">
    <source>
        <dbReference type="Proteomes" id="UP000800092"/>
    </source>
</evidence>